<gene>
    <name evidence="3" type="ORF">EDEG_01689</name>
</gene>
<comment type="caution">
    <text evidence="3">The sequence shown here is derived from an EMBL/GenBank/DDBJ whole genome shotgun (WGS) entry which is preliminary data.</text>
</comment>
<keyword evidence="1" id="KW-1133">Transmembrane helix</keyword>
<reference evidence="3 4" key="1">
    <citation type="submission" date="2011-08" db="EMBL/GenBank/DDBJ databases">
        <authorList>
            <person name="Liu Z.J."/>
            <person name="Shi F.L."/>
            <person name="Lu J.Q."/>
            <person name="Li M."/>
            <person name="Wang Z.L."/>
        </authorList>
    </citation>
    <scope>NUCLEOTIDE SEQUENCE [LARGE SCALE GENOMIC DNA]</scope>
    <source>
        <strain evidence="3 4">USNM 41457</strain>
    </source>
</reference>
<keyword evidence="4" id="KW-1185">Reference proteome</keyword>
<feature type="domain" description="Inositol polyphosphate-related phosphatase" evidence="2">
    <location>
        <begin position="1"/>
        <end position="267"/>
    </location>
</feature>
<dbReference type="InterPro" id="IPR000300">
    <property type="entry name" value="IPPc"/>
</dbReference>
<evidence type="ECO:0000256" key="1">
    <source>
        <dbReference type="SAM" id="Phobius"/>
    </source>
</evidence>
<organism evidence="3 4">
    <name type="scientific">Edhazardia aedis (strain USNM 41457)</name>
    <name type="common">Microsporidian parasite</name>
    <dbReference type="NCBI Taxonomy" id="1003232"/>
    <lineage>
        <taxon>Eukaryota</taxon>
        <taxon>Fungi</taxon>
        <taxon>Fungi incertae sedis</taxon>
        <taxon>Microsporidia</taxon>
        <taxon>Edhazardia</taxon>
    </lineage>
</organism>
<feature type="transmembrane region" description="Helical" evidence="1">
    <location>
        <begin position="293"/>
        <end position="314"/>
    </location>
</feature>
<dbReference type="SUPFAM" id="SSF56219">
    <property type="entry name" value="DNase I-like"/>
    <property type="match status" value="1"/>
</dbReference>
<evidence type="ECO:0000313" key="4">
    <source>
        <dbReference type="Proteomes" id="UP000003163"/>
    </source>
</evidence>
<reference evidence="4" key="2">
    <citation type="submission" date="2015-07" db="EMBL/GenBank/DDBJ databases">
        <title>Contrasting host-pathogen interactions and genome evolution in two generalist and specialist microsporidian pathogens of mosquitoes.</title>
        <authorList>
            <consortium name="The Broad Institute Genomics Platform"/>
            <consortium name="The Broad Institute Genome Sequencing Center for Infectious Disease"/>
            <person name="Cuomo C.A."/>
            <person name="Sanscrainte N.D."/>
            <person name="Goldberg J.M."/>
            <person name="Heiman D."/>
            <person name="Young S."/>
            <person name="Zeng Q."/>
            <person name="Becnel J.J."/>
            <person name="Birren B.W."/>
        </authorList>
    </citation>
    <scope>NUCLEOTIDE SEQUENCE [LARGE SCALE GENOMIC DNA]</scope>
    <source>
        <strain evidence="4">USNM 41457</strain>
    </source>
</reference>
<sequence length="331" mass="38285">MNISVLTFNTNNNLIDVDDLERIKENLSSDVIILNLQEFYYPFSYPNEFLEKIGKTFEEYELTFYDRFFGLITLILQKNNGISKIKPLKIGLGPCYFGNKGFISVLMNDTIYINAHLSAHTRNNTKRLDMIDDIFALIRAEYELEKTKIHTIVLSGDLNFRNEPSSSGKNNLRELSYPMCKEIDQIRHFQQKYPEFVESEITFEPTYKYEPGTDKFSKKRVSSYCDRILVCSNKAIKFDTYSSINDIKSSDHKPVFANFGIGKENINDKQLVFAKKYPSRLLAKVISRTYGTLYDNILLVIVFLGLLIILRICWKFGSHGSKNNTPDDIVV</sequence>
<name>J9D946_EDHAE</name>
<dbReference type="OrthoDB" id="2190565at2759"/>
<keyword evidence="1" id="KW-0812">Transmembrane</keyword>
<dbReference type="Pfam" id="PF22669">
    <property type="entry name" value="Exo_endo_phos2"/>
    <property type="match status" value="1"/>
</dbReference>
<dbReference type="STRING" id="1003232.J9D946"/>
<dbReference type="GO" id="GO:0046856">
    <property type="term" value="P:phosphatidylinositol dephosphorylation"/>
    <property type="evidence" value="ECO:0007669"/>
    <property type="project" value="InterPro"/>
</dbReference>
<dbReference type="SMART" id="SM00128">
    <property type="entry name" value="IPPc"/>
    <property type="match status" value="1"/>
</dbReference>
<keyword evidence="1" id="KW-0472">Membrane</keyword>
<evidence type="ECO:0000259" key="2">
    <source>
        <dbReference type="SMART" id="SM00128"/>
    </source>
</evidence>
<proteinExistence type="predicted"/>
<dbReference type="InterPro" id="IPR046985">
    <property type="entry name" value="IP5"/>
</dbReference>
<dbReference type="InParanoid" id="J9D946"/>
<dbReference type="AlphaFoldDB" id="J9D946"/>
<evidence type="ECO:0000313" key="3">
    <source>
        <dbReference type="EMBL" id="EJW04024.1"/>
    </source>
</evidence>
<protein>
    <recommendedName>
        <fullName evidence="2">Inositol polyphosphate-related phosphatase domain-containing protein</fullName>
    </recommendedName>
</protein>
<dbReference type="OMA" id="SLIEYNC"/>
<dbReference type="InterPro" id="IPR036691">
    <property type="entry name" value="Endo/exonu/phosph_ase_sf"/>
</dbReference>
<dbReference type="Gene3D" id="3.60.10.10">
    <property type="entry name" value="Endonuclease/exonuclease/phosphatase"/>
    <property type="match status" value="1"/>
</dbReference>
<dbReference type="PANTHER" id="PTHR11200">
    <property type="entry name" value="INOSITOL 5-PHOSPHATASE"/>
    <property type="match status" value="1"/>
</dbReference>
<dbReference type="Proteomes" id="UP000003163">
    <property type="component" value="Unassembled WGS sequence"/>
</dbReference>
<dbReference type="EMBL" id="AFBI03000025">
    <property type="protein sequence ID" value="EJW04024.1"/>
    <property type="molecule type" value="Genomic_DNA"/>
</dbReference>
<dbReference type="GO" id="GO:0004439">
    <property type="term" value="F:phosphatidylinositol-4,5-bisphosphate 5-phosphatase activity"/>
    <property type="evidence" value="ECO:0007669"/>
    <property type="project" value="TreeGrafter"/>
</dbReference>
<dbReference type="HOGENOM" id="CLU_011711_5_5_1"/>
<dbReference type="VEuPathDB" id="MicrosporidiaDB:EDEG_01689"/>
<accession>J9D946</accession>